<keyword evidence="2" id="KW-0067">ATP-binding</keyword>
<dbReference type="PRINTS" id="PR00991">
    <property type="entry name" value="6PFRUCTKNASE"/>
</dbReference>
<dbReference type="InterPro" id="IPR003094">
    <property type="entry name" value="6Pfruct_kin"/>
</dbReference>
<dbReference type="PANTHER" id="PTHR10606">
    <property type="entry name" value="6-PHOSPHOFRUCTO-2-KINASE/FRUCTOSE-2,6-BISPHOSPHATASE"/>
    <property type="match status" value="1"/>
</dbReference>
<evidence type="ECO:0000259" key="3">
    <source>
        <dbReference type="Pfam" id="PF01591"/>
    </source>
</evidence>
<dbReference type="FunFam" id="3.40.50.300:FF:001280">
    <property type="entry name" value="Related to 6-phosphofructo-2-kinase"/>
    <property type="match status" value="1"/>
</dbReference>
<keyword evidence="5" id="KW-1185">Reference proteome</keyword>
<dbReference type="GO" id="GO:0005829">
    <property type="term" value="C:cytosol"/>
    <property type="evidence" value="ECO:0007669"/>
    <property type="project" value="TreeGrafter"/>
</dbReference>
<protein>
    <recommendedName>
        <fullName evidence="3">6-phosphofructo-2-kinase domain-containing protein</fullName>
    </recommendedName>
</protein>
<dbReference type="PANTHER" id="PTHR10606:SF39">
    <property type="entry name" value="6-PHOSPHOFRUCTO-2-KINASE_FRUCTOSE-2,6-BISPHOSPHATASE YLR345W-RELATED"/>
    <property type="match status" value="1"/>
</dbReference>
<name>A0A409VLU8_9AGAR</name>
<dbReference type="GO" id="GO:0006003">
    <property type="term" value="P:fructose 2,6-bisphosphate metabolic process"/>
    <property type="evidence" value="ECO:0007669"/>
    <property type="project" value="InterPro"/>
</dbReference>
<dbReference type="Gene3D" id="3.40.50.1240">
    <property type="entry name" value="Phosphoglycerate mutase-like"/>
    <property type="match status" value="2"/>
</dbReference>
<comment type="caution">
    <text evidence="4">The sequence shown here is derived from an EMBL/GenBank/DDBJ whole genome shotgun (WGS) entry which is preliminary data.</text>
</comment>
<dbReference type="SUPFAM" id="SSF52540">
    <property type="entry name" value="P-loop containing nucleoside triphosphate hydrolases"/>
    <property type="match status" value="1"/>
</dbReference>
<dbReference type="SMART" id="SM00855">
    <property type="entry name" value="PGAM"/>
    <property type="match status" value="1"/>
</dbReference>
<reference evidence="4 5" key="1">
    <citation type="journal article" date="2018" name="Evol. Lett.">
        <title>Horizontal gene cluster transfer increased hallucinogenic mushroom diversity.</title>
        <authorList>
            <person name="Reynolds H.T."/>
            <person name="Vijayakumar V."/>
            <person name="Gluck-Thaler E."/>
            <person name="Korotkin H.B."/>
            <person name="Matheny P.B."/>
            <person name="Slot J.C."/>
        </authorList>
    </citation>
    <scope>NUCLEOTIDE SEQUENCE [LARGE SCALE GENOMIC DNA]</scope>
    <source>
        <strain evidence="4 5">SRW20</strain>
    </source>
</reference>
<dbReference type="InterPro" id="IPR027417">
    <property type="entry name" value="P-loop_NTPase"/>
</dbReference>
<dbReference type="FunCoup" id="A0A409VLU8">
    <property type="interactions" value="182"/>
</dbReference>
<dbReference type="CDD" id="cd07067">
    <property type="entry name" value="HP_PGM_like"/>
    <property type="match status" value="1"/>
</dbReference>
<dbReference type="EMBL" id="NHYE01005614">
    <property type="protein sequence ID" value="PPQ67207.1"/>
    <property type="molecule type" value="Genomic_DNA"/>
</dbReference>
<dbReference type="InterPro" id="IPR013079">
    <property type="entry name" value="6Phosfructo_kin"/>
</dbReference>
<dbReference type="OrthoDB" id="267323at2759"/>
<proteinExistence type="predicted"/>
<evidence type="ECO:0000256" key="1">
    <source>
        <dbReference type="ARBA" id="ARBA00022741"/>
    </source>
</evidence>
<dbReference type="InterPro" id="IPR029033">
    <property type="entry name" value="His_PPase_superfam"/>
</dbReference>
<accession>A0A409VLU8</accession>
<evidence type="ECO:0000256" key="2">
    <source>
        <dbReference type="ARBA" id="ARBA00022840"/>
    </source>
</evidence>
<feature type="domain" description="6-phosphofructo-2-kinase" evidence="3">
    <location>
        <begin position="13"/>
        <end position="230"/>
    </location>
</feature>
<dbReference type="AlphaFoldDB" id="A0A409VLU8"/>
<dbReference type="InterPro" id="IPR013078">
    <property type="entry name" value="His_Pase_superF_clade-1"/>
</dbReference>
<dbReference type="GO" id="GO:0004331">
    <property type="term" value="F:fructose-2,6-bisphosphate 2-phosphatase activity"/>
    <property type="evidence" value="ECO:0007669"/>
    <property type="project" value="TreeGrafter"/>
</dbReference>
<dbReference type="GO" id="GO:0006000">
    <property type="term" value="P:fructose metabolic process"/>
    <property type="evidence" value="ECO:0007669"/>
    <property type="project" value="InterPro"/>
</dbReference>
<dbReference type="STRING" id="231916.A0A409VLU8"/>
<dbReference type="Pfam" id="PF00300">
    <property type="entry name" value="His_Phos_1"/>
    <property type="match status" value="1"/>
</dbReference>
<evidence type="ECO:0000313" key="5">
    <source>
        <dbReference type="Proteomes" id="UP000284706"/>
    </source>
</evidence>
<organism evidence="4 5">
    <name type="scientific">Gymnopilus dilepis</name>
    <dbReference type="NCBI Taxonomy" id="231916"/>
    <lineage>
        <taxon>Eukaryota</taxon>
        <taxon>Fungi</taxon>
        <taxon>Dikarya</taxon>
        <taxon>Basidiomycota</taxon>
        <taxon>Agaricomycotina</taxon>
        <taxon>Agaricomycetes</taxon>
        <taxon>Agaricomycetidae</taxon>
        <taxon>Agaricales</taxon>
        <taxon>Agaricineae</taxon>
        <taxon>Hymenogastraceae</taxon>
        <taxon>Gymnopilus</taxon>
    </lineage>
</organism>
<gene>
    <name evidence="4" type="ORF">CVT26_007280</name>
</gene>
<dbReference type="GO" id="GO:0005524">
    <property type="term" value="F:ATP binding"/>
    <property type="evidence" value="ECO:0007669"/>
    <property type="project" value="UniProtKB-KW"/>
</dbReference>
<sequence length="633" mass="70526">MVAPLYTTASGLLFHAGKILVVTIGLPARGKTHISRALERYLRWMGVKTQVVSLGDYRRKTIGGAQKLPPDYFSLGEKSPETMALRKKVQDGCEKLIWDFFEGGGQVVIYDANNGRKATRQTLAEKFDKAGIHVIFLESLCDNKEIIEANIRSVKISSPDYKGWDPDKAVQDYYTRIRGHEEYYETIDDQTWPYIKIVNVGEKIMMNLTSHACLGVQSRIVFFLMNIHNKFRTIYFARSGQSLIEHSYKADSDLSPNGWEYAERLKDFVLERRAKSLEARGFNPRERKLVIWTSTRRRAHHTAWPFVAYQSQTSHSSIPLQISPSSSTGSTQSSAAEAVVVADGLTMSPASVLPPESIARGFPQTVTNALATASPTRPPPPMPSQIKIVEKPQMLEINPGIWDGLSPEQVKKYYPEDWDRFVKDPYSYRAPRAESYHDLSVRLEPIIIELEREQEDLLIIGHASVIRCLLAYLIGLPASEIPAIEIARGDLLEVVPASYGVHSHAFHFWDGPGRRGIGPDGLDVPDVNNQRDVNNFYENYAESTKGKRKVAVEVQEQVEGIRGPMKYPSRSGSFGVVAENGNGNAEGVGIGDMIEPGKSLLRDDTPPPAVTPMPQLPLAKFSSPEAIAEGFQA</sequence>
<evidence type="ECO:0000313" key="4">
    <source>
        <dbReference type="EMBL" id="PPQ67207.1"/>
    </source>
</evidence>
<dbReference type="Proteomes" id="UP000284706">
    <property type="component" value="Unassembled WGS sequence"/>
</dbReference>
<dbReference type="InParanoid" id="A0A409VLU8"/>
<dbReference type="GO" id="GO:0003873">
    <property type="term" value="F:6-phosphofructo-2-kinase activity"/>
    <property type="evidence" value="ECO:0007669"/>
    <property type="project" value="InterPro"/>
</dbReference>
<dbReference type="Gene3D" id="3.40.50.300">
    <property type="entry name" value="P-loop containing nucleotide triphosphate hydrolases"/>
    <property type="match status" value="1"/>
</dbReference>
<dbReference type="Pfam" id="PF01591">
    <property type="entry name" value="6PF2K"/>
    <property type="match status" value="1"/>
</dbReference>
<dbReference type="SUPFAM" id="SSF53254">
    <property type="entry name" value="Phosphoglycerate mutase-like"/>
    <property type="match status" value="1"/>
</dbReference>
<keyword evidence="1" id="KW-0547">Nucleotide-binding</keyword>